<evidence type="ECO:0000313" key="2">
    <source>
        <dbReference type="Proteomes" id="UP000189229"/>
    </source>
</evidence>
<comment type="caution">
    <text evidence="1">The sequence shown here is derived from an EMBL/GenBank/DDBJ whole genome shotgun (WGS) entry which is preliminary data.</text>
</comment>
<reference evidence="1 2" key="1">
    <citation type="submission" date="2017-02" db="EMBL/GenBank/DDBJ databases">
        <title>Complete genome sequences of Mycobacterium kansasii strains isolated from rhesus macaques.</title>
        <authorList>
            <person name="Panda A."/>
            <person name="Nagaraj S."/>
            <person name="Zhao X."/>
            <person name="Tettelin H."/>
            <person name="Detolla L.J."/>
        </authorList>
    </citation>
    <scope>NUCLEOTIDE SEQUENCE [LARGE SCALE GENOMIC DNA]</scope>
    <source>
        <strain evidence="1 2">11-3813</strain>
    </source>
</reference>
<evidence type="ECO:0000313" key="1">
    <source>
        <dbReference type="EMBL" id="OOK65015.1"/>
    </source>
</evidence>
<organism evidence="1 2">
    <name type="scientific">Mycobacterium kansasii</name>
    <dbReference type="NCBI Taxonomy" id="1768"/>
    <lineage>
        <taxon>Bacteria</taxon>
        <taxon>Bacillati</taxon>
        <taxon>Actinomycetota</taxon>
        <taxon>Actinomycetes</taxon>
        <taxon>Mycobacteriales</taxon>
        <taxon>Mycobacteriaceae</taxon>
        <taxon>Mycobacterium</taxon>
    </lineage>
</organism>
<proteinExistence type="predicted"/>
<gene>
    <name evidence="1" type="ORF">BZL30_8876</name>
</gene>
<accession>A0A1V3WDJ1</accession>
<dbReference type="EMBL" id="MVBM01000011">
    <property type="protein sequence ID" value="OOK65015.1"/>
    <property type="molecule type" value="Genomic_DNA"/>
</dbReference>
<dbReference type="Proteomes" id="UP000189229">
    <property type="component" value="Unassembled WGS sequence"/>
</dbReference>
<dbReference type="AlphaFoldDB" id="A0A1V3WDJ1"/>
<sequence>MRVASHGQRIGRWVRSFLSWRVGRRGRWWIVVVDGLPVFDVSGCADHHR</sequence>
<protein>
    <submittedName>
        <fullName evidence="1">Uncharacterized protein</fullName>
    </submittedName>
</protein>
<name>A0A1V3WDJ1_MYCKA</name>